<feature type="region of interest" description="Disordered" evidence="12">
    <location>
        <begin position="607"/>
        <end position="637"/>
    </location>
</feature>
<comment type="subcellular location">
    <subcellularLocation>
        <location evidence="1 11">Nucleus</location>
    </subcellularLocation>
</comment>
<evidence type="ECO:0000256" key="5">
    <source>
        <dbReference type="ARBA" id="ARBA00022806"/>
    </source>
</evidence>
<dbReference type="GO" id="GO:0005524">
    <property type="term" value="F:ATP binding"/>
    <property type="evidence" value="ECO:0007669"/>
    <property type="project" value="UniProtKB-KW"/>
</dbReference>
<evidence type="ECO:0000256" key="8">
    <source>
        <dbReference type="ARBA" id="ARBA00023235"/>
    </source>
</evidence>
<dbReference type="SUPFAM" id="SSF52540">
    <property type="entry name" value="P-loop containing nucleoside triphosphate hydrolases"/>
    <property type="match status" value="1"/>
</dbReference>
<dbReference type="CDD" id="cd17920">
    <property type="entry name" value="DEXHc_RecQ"/>
    <property type="match status" value="1"/>
</dbReference>
<evidence type="ECO:0000256" key="9">
    <source>
        <dbReference type="ARBA" id="ARBA00023242"/>
    </source>
</evidence>
<feature type="domain" description="Helicase C-terminal" evidence="14">
    <location>
        <begin position="245"/>
        <end position="401"/>
    </location>
</feature>
<dbReference type="GO" id="GO:0000724">
    <property type="term" value="P:double-strand break repair via homologous recombination"/>
    <property type="evidence" value="ECO:0007669"/>
    <property type="project" value="UniProtKB-ARBA"/>
</dbReference>
<evidence type="ECO:0000259" key="14">
    <source>
        <dbReference type="PROSITE" id="PS51194"/>
    </source>
</evidence>
<feature type="compositionally biased region" description="Basic and acidic residues" evidence="12">
    <location>
        <begin position="628"/>
        <end position="637"/>
    </location>
</feature>
<dbReference type="InterPro" id="IPR032284">
    <property type="entry name" value="RecQ_Zn-bd"/>
</dbReference>
<evidence type="ECO:0000256" key="7">
    <source>
        <dbReference type="ARBA" id="ARBA00023125"/>
    </source>
</evidence>
<gene>
    <name evidence="15" type="ORF">B0H15DRAFT_793540</name>
</gene>
<dbReference type="SUPFAM" id="SSF46785">
    <property type="entry name" value="Winged helix' DNA-binding domain"/>
    <property type="match status" value="1"/>
</dbReference>
<organism evidence="15 16">
    <name type="scientific">Mycena belliarum</name>
    <dbReference type="NCBI Taxonomy" id="1033014"/>
    <lineage>
        <taxon>Eukaryota</taxon>
        <taxon>Fungi</taxon>
        <taxon>Dikarya</taxon>
        <taxon>Basidiomycota</taxon>
        <taxon>Agaricomycotina</taxon>
        <taxon>Agaricomycetes</taxon>
        <taxon>Agaricomycetidae</taxon>
        <taxon>Agaricales</taxon>
        <taxon>Marasmiineae</taxon>
        <taxon>Mycenaceae</taxon>
        <taxon>Mycena</taxon>
    </lineage>
</organism>
<dbReference type="PANTHER" id="PTHR13710">
    <property type="entry name" value="DNA HELICASE RECQ FAMILY MEMBER"/>
    <property type="match status" value="1"/>
</dbReference>
<dbReference type="InterPro" id="IPR027417">
    <property type="entry name" value="P-loop_NTPase"/>
</dbReference>
<comment type="catalytic activity">
    <reaction evidence="10 11">
        <text>Couples ATP hydrolysis with the unwinding of duplex DNA by translocating in the 3'-5' direction.</text>
        <dbReference type="EC" id="5.6.2.4"/>
    </reaction>
</comment>
<dbReference type="GO" id="GO:0031573">
    <property type="term" value="P:mitotic intra-S DNA damage checkpoint signaling"/>
    <property type="evidence" value="ECO:0007669"/>
    <property type="project" value="UniProtKB-ARBA"/>
</dbReference>
<dbReference type="Proteomes" id="UP001222325">
    <property type="component" value="Unassembled WGS sequence"/>
</dbReference>
<dbReference type="CDD" id="cd18794">
    <property type="entry name" value="SF2_C_RecQ"/>
    <property type="match status" value="1"/>
</dbReference>
<feature type="domain" description="Helicase ATP-binding" evidence="13">
    <location>
        <begin position="47"/>
        <end position="225"/>
    </location>
</feature>
<keyword evidence="5 11" id="KW-0347">Helicase</keyword>
<dbReference type="AlphaFoldDB" id="A0AAD6XI70"/>
<keyword evidence="16" id="KW-1185">Reference proteome</keyword>
<dbReference type="SMART" id="SM00490">
    <property type="entry name" value="HELICc"/>
    <property type="match status" value="1"/>
</dbReference>
<dbReference type="FunFam" id="3.40.50.300:FF:000296">
    <property type="entry name" value="ATP-dependent DNA helicase RecQ"/>
    <property type="match status" value="1"/>
</dbReference>
<keyword evidence="3 11" id="KW-0547">Nucleotide-binding</keyword>
<keyword evidence="9 11" id="KW-0539">Nucleus</keyword>
<dbReference type="InterPro" id="IPR001650">
    <property type="entry name" value="Helicase_C-like"/>
</dbReference>
<keyword evidence="6 11" id="KW-0067">ATP-binding</keyword>
<dbReference type="InterPro" id="IPR002464">
    <property type="entry name" value="DNA/RNA_helicase_DEAH_CS"/>
</dbReference>
<dbReference type="GO" id="GO:0005634">
    <property type="term" value="C:nucleus"/>
    <property type="evidence" value="ECO:0007669"/>
    <property type="project" value="UniProtKB-SubCell"/>
</dbReference>
<reference evidence="15" key="1">
    <citation type="submission" date="2023-03" db="EMBL/GenBank/DDBJ databases">
        <title>Massive genome expansion in bonnet fungi (Mycena s.s.) driven by repeated elements and novel gene families across ecological guilds.</title>
        <authorList>
            <consortium name="Lawrence Berkeley National Laboratory"/>
            <person name="Harder C.B."/>
            <person name="Miyauchi S."/>
            <person name="Viragh M."/>
            <person name="Kuo A."/>
            <person name="Thoen E."/>
            <person name="Andreopoulos B."/>
            <person name="Lu D."/>
            <person name="Skrede I."/>
            <person name="Drula E."/>
            <person name="Henrissat B."/>
            <person name="Morin E."/>
            <person name="Kohler A."/>
            <person name="Barry K."/>
            <person name="LaButti K."/>
            <person name="Morin E."/>
            <person name="Salamov A."/>
            <person name="Lipzen A."/>
            <person name="Mereny Z."/>
            <person name="Hegedus B."/>
            <person name="Baldrian P."/>
            <person name="Stursova M."/>
            <person name="Weitz H."/>
            <person name="Taylor A."/>
            <person name="Grigoriev I.V."/>
            <person name="Nagy L.G."/>
            <person name="Martin F."/>
            <person name="Kauserud H."/>
        </authorList>
    </citation>
    <scope>NUCLEOTIDE SEQUENCE</scope>
    <source>
        <strain evidence="15">CBHHK173m</strain>
    </source>
</reference>
<dbReference type="InterPro" id="IPR014001">
    <property type="entry name" value="Helicase_ATP-bd"/>
</dbReference>
<dbReference type="GO" id="GO:0003677">
    <property type="term" value="F:DNA binding"/>
    <property type="evidence" value="ECO:0007669"/>
    <property type="project" value="UniProtKB-KW"/>
</dbReference>
<dbReference type="InterPro" id="IPR018982">
    <property type="entry name" value="RQC_domain"/>
</dbReference>
<evidence type="ECO:0000256" key="10">
    <source>
        <dbReference type="ARBA" id="ARBA00034617"/>
    </source>
</evidence>
<evidence type="ECO:0000256" key="2">
    <source>
        <dbReference type="ARBA" id="ARBA00005446"/>
    </source>
</evidence>
<dbReference type="EC" id="5.6.2.4" evidence="11"/>
<accession>A0AAD6XI70</accession>
<keyword evidence="8" id="KW-0413">Isomerase</keyword>
<dbReference type="NCBIfam" id="TIGR00614">
    <property type="entry name" value="recQ_fam"/>
    <property type="match status" value="1"/>
</dbReference>
<dbReference type="GO" id="GO:0031422">
    <property type="term" value="C:RecQ family helicase-topoisomerase III complex"/>
    <property type="evidence" value="ECO:0007669"/>
    <property type="project" value="UniProtKB-ARBA"/>
</dbReference>
<feature type="compositionally biased region" description="Basic and acidic residues" evidence="12">
    <location>
        <begin position="578"/>
        <end position="587"/>
    </location>
</feature>
<dbReference type="Gene3D" id="3.40.50.300">
    <property type="entry name" value="P-loop containing nucleotide triphosphate hydrolases"/>
    <property type="match status" value="2"/>
</dbReference>
<protein>
    <recommendedName>
        <fullName evidence="11">ATP-dependent DNA helicase</fullName>
        <ecNumber evidence="11">5.6.2.4</ecNumber>
    </recommendedName>
</protein>
<evidence type="ECO:0000313" key="16">
    <source>
        <dbReference type="Proteomes" id="UP001222325"/>
    </source>
</evidence>
<dbReference type="GO" id="GO:0016787">
    <property type="term" value="F:hydrolase activity"/>
    <property type="evidence" value="ECO:0007669"/>
    <property type="project" value="UniProtKB-KW"/>
</dbReference>
<dbReference type="GO" id="GO:0043138">
    <property type="term" value="F:3'-5' DNA helicase activity"/>
    <property type="evidence" value="ECO:0007669"/>
    <property type="project" value="UniProtKB-EC"/>
</dbReference>
<dbReference type="GO" id="GO:0005737">
    <property type="term" value="C:cytoplasm"/>
    <property type="evidence" value="ECO:0007669"/>
    <property type="project" value="TreeGrafter"/>
</dbReference>
<evidence type="ECO:0000313" key="15">
    <source>
        <dbReference type="EMBL" id="KAJ7070337.1"/>
    </source>
</evidence>
<dbReference type="Pfam" id="PF09382">
    <property type="entry name" value="RQC"/>
    <property type="match status" value="1"/>
</dbReference>
<dbReference type="FunFam" id="3.40.50.300:FF:000340">
    <property type="entry name" value="Bloom syndrome, RecQ helicase"/>
    <property type="match status" value="1"/>
</dbReference>
<dbReference type="Pfam" id="PF16124">
    <property type="entry name" value="RecQ_Zn_bind"/>
    <property type="match status" value="1"/>
</dbReference>
<dbReference type="InterPro" id="IPR004589">
    <property type="entry name" value="DNA_helicase_ATP-dep_RecQ"/>
</dbReference>
<dbReference type="PROSITE" id="PS00690">
    <property type="entry name" value="DEAH_ATP_HELICASE"/>
    <property type="match status" value="1"/>
</dbReference>
<evidence type="ECO:0000256" key="1">
    <source>
        <dbReference type="ARBA" id="ARBA00004123"/>
    </source>
</evidence>
<dbReference type="PANTHER" id="PTHR13710:SF153">
    <property type="entry name" value="RECQ-LIKE DNA HELICASE BLM"/>
    <property type="match status" value="1"/>
</dbReference>
<dbReference type="InterPro" id="IPR011545">
    <property type="entry name" value="DEAD/DEAH_box_helicase_dom"/>
</dbReference>
<evidence type="ECO:0000256" key="3">
    <source>
        <dbReference type="ARBA" id="ARBA00022741"/>
    </source>
</evidence>
<comment type="caution">
    <text evidence="15">The sequence shown here is derived from an EMBL/GenBank/DDBJ whole genome shotgun (WGS) entry which is preliminary data.</text>
</comment>
<dbReference type="EMBL" id="JARJCN010000131">
    <property type="protein sequence ID" value="KAJ7070337.1"/>
    <property type="molecule type" value="Genomic_DNA"/>
</dbReference>
<proteinExistence type="inferred from homology"/>
<dbReference type="Pfam" id="PF00270">
    <property type="entry name" value="DEAD"/>
    <property type="match status" value="1"/>
</dbReference>
<keyword evidence="4 11" id="KW-0378">Hydrolase</keyword>
<comment type="similarity">
    <text evidence="2 11">Belongs to the helicase family. RecQ subfamily.</text>
</comment>
<dbReference type="SMART" id="SM00956">
    <property type="entry name" value="RQC"/>
    <property type="match status" value="1"/>
</dbReference>
<evidence type="ECO:0000256" key="6">
    <source>
        <dbReference type="ARBA" id="ARBA00022840"/>
    </source>
</evidence>
<name>A0AAD6XI70_9AGAR</name>
<dbReference type="GO" id="GO:0009378">
    <property type="term" value="F:four-way junction helicase activity"/>
    <property type="evidence" value="ECO:0007669"/>
    <property type="project" value="TreeGrafter"/>
</dbReference>
<sequence>MDCLDEPVVTLSAPGPELTGPYAQEIKQNLKGIFALDKFRPNQFEAIDATMAGRDVFVLMPTGGGKSLCYQLPAVCRSGKTKGVTVVVSPLLALMHDQVNGLRAKNVDAVLLTSNTRDEEAQEIRSRLYSNSKPTLLYVTPERLKVSTNLKNMLSHLYRGQELARFVIDEAHCISTWGQDFREAYQELHTLRDDFPDVPIMALTATADRKTIDDIMHRLQLRTPAVFQQSFNRTNLNYNVKPKRSVDEMVAFIKQSHRNETGIIYRTGRDKCEKLAAQLRQKGLSAKHYHAKLDPTDKETVQAEWQSGECQIIVATIAFGMGIDKPDVRFVIHFDLPKNMDGHVIFPYYQETGRAGRDGLPADCVLYYAYRDLQPILKMIRDSRDPNTTKASIERQEQAVRAVVQYCENESVCRRIQILQHFGEKFDKKDCRGRCNNCASEGLLVTQDFTNEAKSVLTLVQSLEHGKENVTVDHCRNIFKGANVSAVRDKRHDHHPNFGAGRDMPKELVELLFNKLLYLDALMELSTQTNSKWHQQYLKLGSCAHEFLAGRRTLQLSYRPKTPKPGGRAKATKLQKPPPERSPEPERPQPLYADDSMDEIECSPKKAAYKAPHQGPVVEVISDSEDDAPQRRKHEPEKLYQTLVAHRQTILDKNPSLVESDVMDTELLELLSIASPQGKSRQRLP</sequence>
<evidence type="ECO:0000259" key="13">
    <source>
        <dbReference type="PROSITE" id="PS51192"/>
    </source>
</evidence>
<comment type="catalytic activity">
    <reaction evidence="11">
        <text>ATP + H2O = ADP + phosphate + H(+)</text>
        <dbReference type="Rhea" id="RHEA:13065"/>
        <dbReference type="ChEBI" id="CHEBI:15377"/>
        <dbReference type="ChEBI" id="CHEBI:15378"/>
        <dbReference type="ChEBI" id="CHEBI:30616"/>
        <dbReference type="ChEBI" id="CHEBI:43474"/>
        <dbReference type="ChEBI" id="CHEBI:456216"/>
    </reaction>
</comment>
<dbReference type="InterPro" id="IPR036390">
    <property type="entry name" value="WH_DNA-bd_sf"/>
</dbReference>
<dbReference type="PROSITE" id="PS51192">
    <property type="entry name" value="HELICASE_ATP_BIND_1"/>
    <property type="match status" value="1"/>
</dbReference>
<dbReference type="Gene3D" id="1.10.10.10">
    <property type="entry name" value="Winged helix-like DNA-binding domain superfamily/Winged helix DNA-binding domain"/>
    <property type="match status" value="1"/>
</dbReference>
<evidence type="ECO:0000256" key="12">
    <source>
        <dbReference type="SAM" id="MobiDB-lite"/>
    </source>
</evidence>
<dbReference type="PROSITE" id="PS51194">
    <property type="entry name" value="HELICASE_CTER"/>
    <property type="match status" value="1"/>
</dbReference>
<dbReference type="GO" id="GO:0006260">
    <property type="term" value="P:DNA replication"/>
    <property type="evidence" value="ECO:0007669"/>
    <property type="project" value="InterPro"/>
</dbReference>
<evidence type="ECO:0000256" key="11">
    <source>
        <dbReference type="RuleBase" id="RU364117"/>
    </source>
</evidence>
<evidence type="ECO:0000256" key="4">
    <source>
        <dbReference type="ARBA" id="ARBA00022801"/>
    </source>
</evidence>
<dbReference type="Pfam" id="PF00271">
    <property type="entry name" value="Helicase_C"/>
    <property type="match status" value="1"/>
</dbReference>
<keyword evidence="7" id="KW-0238">DNA-binding</keyword>
<dbReference type="SMART" id="SM00487">
    <property type="entry name" value="DEXDc"/>
    <property type="match status" value="1"/>
</dbReference>
<feature type="region of interest" description="Disordered" evidence="12">
    <location>
        <begin position="556"/>
        <end position="592"/>
    </location>
</feature>
<dbReference type="InterPro" id="IPR036388">
    <property type="entry name" value="WH-like_DNA-bd_sf"/>
</dbReference>
<dbReference type="GO" id="GO:0000729">
    <property type="term" value="P:DNA double-strand break processing"/>
    <property type="evidence" value="ECO:0007669"/>
    <property type="project" value="UniProtKB-ARBA"/>
</dbReference>